<reference evidence="1" key="1">
    <citation type="submission" date="2020-04" db="EMBL/GenBank/DDBJ databases">
        <authorList>
            <person name="Chiriac C."/>
            <person name="Salcher M."/>
            <person name="Ghai R."/>
            <person name="Kavagutti S V."/>
        </authorList>
    </citation>
    <scope>NUCLEOTIDE SEQUENCE</scope>
</reference>
<proteinExistence type="predicted"/>
<accession>A0A6J5P9M5</accession>
<protein>
    <submittedName>
        <fullName evidence="1">Uncharacterized protein</fullName>
    </submittedName>
</protein>
<name>A0A6J5P9M5_9CAUD</name>
<gene>
    <name evidence="1" type="ORF">UFOVP844_42</name>
</gene>
<evidence type="ECO:0000313" key="1">
    <source>
        <dbReference type="EMBL" id="CAB4166646.1"/>
    </source>
</evidence>
<organism evidence="1">
    <name type="scientific">uncultured Caudovirales phage</name>
    <dbReference type="NCBI Taxonomy" id="2100421"/>
    <lineage>
        <taxon>Viruses</taxon>
        <taxon>Duplodnaviria</taxon>
        <taxon>Heunggongvirae</taxon>
        <taxon>Uroviricota</taxon>
        <taxon>Caudoviricetes</taxon>
        <taxon>Peduoviridae</taxon>
        <taxon>Maltschvirus</taxon>
        <taxon>Maltschvirus maltsch</taxon>
    </lineage>
</organism>
<dbReference type="EMBL" id="LR796795">
    <property type="protein sequence ID" value="CAB4166646.1"/>
    <property type="molecule type" value="Genomic_DNA"/>
</dbReference>
<sequence length="91" mass="10467">MKFDRVNVDETLAINKCANKFIALCEEEFKDYDFPIKTTLTFSTCKAVIIYLLVNASTKEHRPNIISALNEMIDINVKFMTEGEEDNKNVD</sequence>